<feature type="domain" description="Tyrosine specific protein phosphatases" evidence="4">
    <location>
        <begin position="308"/>
        <end position="363"/>
    </location>
</feature>
<dbReference type="InterPro" id="IPR000387">
    <property type="entry name" value="Tyr_Pase_dom"/>
</dbReference>
<dbReference type="SUPFAM" id="SSF52799">
    <property type="entry name" value="(Phosphotyrosine protein) phosphatases II"/>
    <property type="match status" value="1"/>
</dbReference>
<evidence type="ECO:0000259" key="4">
    <source>
        <dbReference type="PROSITE" id="PS50056"/>
    </source>
</evidence>
<dbReference type="EnsemblMetazoa" id="HelroT190283">
    <property type="protein sequence ID" value="HelroP190283"/>
    <property type="gene ID" value="HelroG190283"/>
</dbReference>
<evidence type="ECO:0000256" key="3">
    <source>
        <dbReference type="SAM" id="MobiDB-lite"/>
    </source>
</evidence>
<comment type="subcellular location">
    <subcellularLocation>
        <location evidence="1">Endomembrane system</location>
        <topology evidence="1">Peripheral membrane protein</topology>
    </subcellularLocation>
</comment>
<evidence type="ECO:0000256" key="1">
    <source>
        <dbReference type="ARBA" id="ARBA00004184"/>
    </source>
</evidence>
<comment type="similarity">
    <text evidence="2">Belongs to the protein-tyrosine phosphatase family. Non-receptor class myotubularin subfamily.</text>
</comment>
<dbReference type="InterPro" id="IPR016130">
    <property type="entry name" value="Tyr_Pase_AS"/>
</dbReference>
<dbReference type="eggNOG" id="ENOG502QQ9R">
    <property type="taxonomic scope" value="Eukaryota"/>
</dbReference>
<feature type="region of interest" description="Disordered" evidence="3">
    <location>
        <begin position="418"/>
        <end position="480"/>
    </location>
</feature>
<dbReference type="PANTHER" id="PTHR13524:SF2">
    <property type="entry name" value="MYOTUBULARIN-RELATED PROTEIN 14"/>
    <property type="match status" value="1"/>
</dbReference>
<dbReference type="Pfam" id="PF06602">
    <property type="entry name" value="Myotub-related"/>
    <property type="match status" value="1"/>
</dbReference>
<reference evidence="7" key="1">
    <citation type="submission" date="2012-12" db="EMBL/GenBank/DDBJ databases">
        <authorList>
            <person name="Hellsten U."/>
            <person name="Grimwood J."/>
            <person name="Chapman J.A."/>
            <person name="Shapiro H."/>
            <person name="Aerts A."/>
            <person name="Otillar R.P."/>
            <person name="Terry A.Y."/>
            <person name="Boore J.L."/>
            <person name="Simakov O."/>
            <person name="Marletaz F."/>
            <person name="Cho S.-J."/>
            <person name="Edsinger-Gonzales E."/>
            <person name="Havlak P."/>
            <person name="Kuo D.-H."/>
            <person name="Larsson T."/>
            <person name="Lv J."/>
            <person name="Arendt D."/>
            <person name="Savage R."/>
            <person name="Osoegawa K."/>
            <person name="de Jong P."/>
            <person name="Lindberg D.R."/>
            <person name="Seaver E.C."/>
            <person name="Weisblat D.A."/>
            <person name="Putnam N.H."/>
            <person name="Grigoriev I.V."/>
            <person name="Rokhsar D.S."/>
        </authorList>
    </citation>
    <scope>NUCLEOTIDE SEQUENCE</scope>
</reference>
<dbReference type="GeneID" id="20211547"/>
<dbReference type="CTD" id="20211547"/>
<organism evidence="6 7">
    <name type="scientific">Helobdella robusta</name>
    <name type="common">Californian leech</name>
    <dbReference type="NCBI Taxonomy" id="6412"/>
    <lineage>
        <taxon>Eukaryota</taxon>
        <taxon>Metazoa</taxon>
        <taxon>Spiralia</taxon>
        <taxon>Lophotrochozoa</taxon>
        <taxon>Annelida</taxon>
        <taxon>Clitellata</taxon>
        <taxon>Hirudinea</taxon>
        <taxon>Rhynchobdellida</taxon>
        <taxon>Glossiphoniidae</taxon>
        <taxon>Helobdella</taxon>
    </lineage>
</organism>
<dbReference type="Proteomes" id="UP000015101">
    <property type="component" value="Unassembled WGS sequence"/>
</dbReference>
<dbReference type="InterPro" id="IPR010569">
    <property type="entry name" value="Myotubularin-like_Pase_dom"/>
</dbReference>
<evidence type="ECO:0000313" key="7">
    <source>
        <dbReference type="Proteomes" id="UP000015101"/>
    </source>
</evidence>
<dbReference type="EMBL" id="KB095858">
    <property type="protein sequence ID" value="ESO11037.1"/>
    <property type="molecule type" value="Genomic_DNA"/>
</dbReference>
<dbReference type="InterPro" id="IPR039802">
    <property type="entry name" value="MTMR14"/>
</dbReference>
<dbReference type="OrthoDB" id="2408718at2759"/>
<dbReference type="EMBL" id="AMQM01002805">
    <property type="status" value="NOT_ANNOTATED_CDS"/>
    <property type="molecule type" value="Genomic_DNA"/>
</dbReference>
<dbReference type="InParanoid" id="T1FRV0"/>
<dbReference type="AlphaFoldDB" id="T1FRV0"/>
<name>T1FRV0_HELRO</name>
<evidence type="ECO:0000313" key="5">
    <source>
        <dbReference type="EMBL" id="ESO11037.1"/>
    </source>
</evidence>
<protein>
    <recommendedName>
        <fullName evidence="4">Tyrosine specific protein phosphatases domain-containing protein</fullName>
    </recommendedName>
</protein>
<evidence type="ECO:0000256" key="2">
    <source>
        <dbReference type="ARBA" id="ARBA00007471"/>
    </source>
</evidence>
<sequence>MAAAEVEEVITREAIEDLIYCGFKNSYLVSTKEPKSAQIMETCLRLFSKDYKYSVNMISFRLINNTDGNLCDHYPEKIAILEQLNTETNTNEKFRSSYNGVELHNLIYDAKIGRCRERFVVPVILFEGKHICRSSTLAVAKEMMLRSCMNAVYSITTPRNLPFDSDQSQESVIKCSLEDLTDEEILSPYDVASLLGARSSDIKLLKMFKVSYIFDLMVEDCKVKYYLNFSSSEKVDDEYQKFRLSSLPYPGCEYFKEWKERKYVPETLVFNWKAADITATFKSPENLDPPEGIKWEDYKEWDLMTLTRNYLKLILYYLKFSDRSVLVHCISGWDRTPLFISLLRLTLWADGAIHQSLSVLEMLYLTVAYDWYLFGHCFPVRNKRGEEIFLFCFTFLKEILNDEYNIYEISQNLSSTVPGESVQEQQEKNSDSTPASALSLADQLKNADQSDTTNSSKKGCNNQQQQQQQPTTDDINDPYIINDNDSASLFLTSSDQAADDVNKNDSFNMADTSAENDFENISISEIDEHSTSASTKSTSVPIKVKRQPLQEQQNSQLSNVSPLNTTFSRSPDYEFAPAFCYSTFDHVLHVVWRGDQPQSERREKLMELRTIFHELYKNALNRAQTADSEGLLQTVFSYLSILS</sequence>
<feature type="compositionally biased region" description="Polar residues" evidence="3">
    <location>
        <begin position="446"/>
        <end position="462"/>
    </location>
</feature>
<dbReference type="PROSITE" id="PS50056">
    <property type="entry name" value="TYR_PHOSPHATASE_2"/>
    <property type="match status" value="1"/>
</dbReference>
<dbReference type="InterPro" id="IPR029021">
    <property type="entry name" value="Prot-tyrosine_phosphatase-like"/>
</dbReference>
<evidence type="ECO:0000313" key="6">
    <source>
        <dbReference type="EnsemblMetazoa" id="HelroP190283"/>
    </source>
</evidence>
<dbReference type="HOGENOM" id="CLU_016325_2_0_1"/>
<gene>
    <name evidence="6" type="primary">20211547</name>
    <name evidence="5" type="ORF">HELRODRAFT_190283</name>
</gene>
<dbReference type="PROSITE" id="PS00383">
    <property type="entry name" value="TYR_PHOSPHATASE_1"/>
    <property type="match status" value="1"/>
</dbReference>
<dbReference type="GO" id="GO:0005737">
    <property type="term" value="C:cytoplasm"/>
    <property type="evidence" value="ECO:0007669"/>
    <property type="project" value="UniProtKB-ARBA"/>
</dbReference>
<dbReference type="STRING" id="6412.T1FRV0"/>
<dbReference type="GO" id="GO:0012505">
    <property type="term" value="C:endomembrane system"/>
    <property type="evidence" value="ECO:0007669"/>
    <property type="project" value="UniProtKB-SubCell"/>
</dbReference>
<keyword evidence="7" id="KW-1185">Reference proteome</keyword>
<proteinExistence type="inferred from homology"/>
<reference evidence="6" key="3">
    <citation type="submission" date="2015-06" db="UniProtKB">
        <authorList>
            <consortium name="EnsemblMetazoa"/>
        </authorList>
    </citation>
    <scope>IDENTIFICATION</scope>
</reference>
<dbReference type="PANTHER" id="PTHR13524">
    <property type="entry name" value="MYOTUBULARIN-RELATED"/>
    <property type="match status" value="1"/>
</dbReference>
<reference evidence="5 7" key="2">
    <citation type="journal article" date="2013" name="Nature">
        <title>Insights into bilaterian evolution from three spiralian genomes.</title>
        <authorList>
            <person name="Simakov O."/>
            <person name="Marletaz F."/>
            <person name="Cho S.J."/>
            <person name="Edsinger-Gonzales E."/>
            <person name="Havlak P."/>
            <person name="Hellsten U."/>
            <person name="Kuo D.H."/>
            <person name="Larsson T."/>
            <person name="Lv J."/>
            <person name="Arendt D."/>
            <person name="Savage R."/>
            <person name="Osoegawa K."/>
            <person name="de Jong P."/>
            <person name="Grimwood J."/>
            <person name="Chapman J.A."/>
            <person name="Shapiro H."/>
            <person name="Aerts A."/>
            <person name="Otillar R.P."/>
            <person name="Terry A.Y."/>
            <person name="Boore J.L."/>
            <person name="Grigoriev I.V."/>
            <person name="Lindberg D.R."/>
            <person name="Seaver E.C."/>
            <person name="Weisblat D.A."/>
            <person name="Putnam N.H."/>
            <person name="Rokhsar D.S."/>
        </authorList>
    </citation>
    <scope>NUCLEOTIDE SEQUENCE</scope>
</reference>
<dbReference type="RefSeq" id="XP_009011306.1">
    <property type="nucleotide sequence ID" value="XM_009013058.1"/>
</dbReference>
<accession>T1FRV0</accession>
<dbReference type="GO" id="GO:0004438">
    <property type="term" value="F:phosphatidylinositol-3-phosphate phosphatase activity"/>
    <property type="evidence" value="ECO:0000318"/>
    <property type="project" value="GO_Central"/>
</dbReference>
<dbReference type="KEGG" id="hro:HELRODRAFT_190283"/>